<gene>
    <name evidence="1" type="ORF">KHA93_06080</name>
</gene>
<evidence type="ECO:0000313" key="2">
    <source>
        <dbReference type="Proteomes" id="UP000682713"/>
    </source>
</evidence>
<dbReference type="EMBL" id="JAGYPJ010000001">
    <property type="protein sequence ID" value="MBS4199222.1"/>
    <property type="molecule type" value="Genomic_DNA"/>
</dbReference>
<evidence type="ECO:0000313" key="1">
    <source>
        <dbReference type="EMBL" id="MBS4199222.1"/>
    </source>
</evidence>
<protein>
    <submittedName>
        <fullName evidence="1">DUF4855 domain-containing protein</fullName>
    </submittedName>
</protein>
<dbReference type="Proteomes" id="UP000682713">
    <property type="component" value="Unassembled WGS sequence"/>
</dbReference>
<keyword evidence="2" id="KW-1185">Reference proteome</keyword>
<reference evidence="1 2" key="1">
    <citation type="submission" date="2021-05" db="EMBL/GenBank/DDBJ databases">
        <title>Novel Bacillus species.</title>
        <authorList>
            <person name="Liu G."/>
        </authorList>
    </citation>
    <scope>NUCLEOTIDE SEQUENCE [LARGE SCALE GENOMIC DNA]</scope>
    <source>
        <strain evidence="1 2">FJAT-49732</strain>
    </source>
</reference>
<organism evidence="1 2">
    <name type="scientific">Lederbergia citrisecunda</name>
    <dbReference type="NCBI Taxonomy" id="2833583"/>
    <lineage>
        <taxon>Bacteria</taxon>
        <taxon>Bacillati</taxon>
        <taxon>Bacillota</taxon>
        <taxon>Bacilli</taxon>
        <taxon>Bacillales</taxon>
        <taxon>Bacillaceae</taxon>
        <taxon>Lederbergia</taxon>
    </lineage>
</organism>
<proteinExistence type="predicted"/>
<name>A0A942TNI7_9BACI</name>
<accession>A0A942TNI7</accession>
<dbReference type="AlphaFoldDB" id="A0A942TNI7"/>
<dbReference type="Pfam" id="PF16147">
    <property type="entry name" value="DUF4855"/>
    <property type="match status" value="1"/>
</dbReference>
<dbReference type="InterPro" id="IPR032329">
    <property type="entry name" value="DUF4855"/>
</dbReference>
<dbReference type="RefSeq" id="WP_213109917.1">
    <property type="nucleotide sequence ID" value="NZ_JAGYPJ010000001.1"/>
</dbReference>
<comment type="caution">
    <text evidence="1">The sequence shown here is derived from an EMBL/GenBank/DDBJ whole genome shotgun (WGS) entry which is preliminary data.</text>
</comment>
<sequence length="337" mass="39275">MSLNNYMSAKELRVQNNICLLPCGDEAESKISKWTAKDLKPYQYYVVNKKSIDTMFSGLIFYPITGRRKHYLYPMYSNIGLLAEKEDWEVALKGLFLENYNFEAASTNTRKGNKTDIWVTLPYPTHTQTNFGKVNGKVLNFKVESNRFEAMQWWILEFIKKWRKAEHIHDKLSFKGFVWPRASIDKGDESLVKRVTNFIRKNGFLSLWLQQYGSAGCVDWKKFGFSAACTHPNYYGGKGPGVNWITNTAAFAKYYHTGMQIIYGKGILFKENHLLDYLNYGVSKNYMKDSLLVYQFPKQTMRKINEESPDDYAKLYSFIKKEYKPIYPTAAFPLKKS</sequence>